<dbReference type="InParanoid" id="A0A2T3B1X3"/>
<dbReference type="OrthoDB" id="408320at2759"/>
<dbReference type="InterPro" id="IPR011013">
    <property type="entry name" value="Gal_mutarotase_sf_dom"/>
</dbReference>
<dbReference type="InterPro" id="IPR023232">
    <property type="entry name" value="Glyco_hydro_2_AS"/>
</dbReference>
<dbReference type="Pfam" id="PF00703">
    <property type="entry name" value="Glyco_hydro_2"/>
    <property type="match status" value="1"/>
</dbReference>
<dbReference type="Pfam" id="PF02837">
    <property type="entry name" value="Glyco_hydro_2_N"/>
    <property type="match status" value="1"/>
</dbReference>
<dbReference type="RefSeq" id="XP_024720914.1">
    <property type="nucleotide sequence ID" value="XM_024860772.1"/>
</dbReference>
<dbReference type="InterPro" id="IPR050347">
    <property type="entry name" value="Bact_Beta-galactosidase"/>
</dbReference>
<dbReference type="PANTHER" id="PTHR46323:SF2">
    <property type="entry name" value="BETA-GALACTOSIDASE"/>
    <property type="match status" value="1"/>
</dbReference>
<feature type="domain" description="Beta galactosidase small chain/" evidence="7">
    <location>
        <begin position="730"/>
        <end position="1003"/>
    </location>
</feature>
<dbReference type="SUPFAM" id="SSF51445">
    <property type="entry name" value="(Trans)glycosidases"/>
    <property type="match status" value="1"/>
</dbReference>
<dbReference type="SMART" id="SM01038">
    <property type="entry name" value="Bgal_small_N"/>
    <property type="match status" value="1"/>
</dbReference>
<evidence type="ECO:0000256" key="5">
    <source>
        <dbReference type="ARBA" id="ARBA00023295"/>
    </source>
</evidence>
<dbReference type="Proteomes" id="UP000241818">
    <property type="component" value="Unassembled WGS sequence"/>
</dbReference>
<reference evidence="8 9" key="1">
    <citation type="journal article" date="2018" name="New Phytol.">
        <title>Comparative genomics and transcriptomics depict ericoid mycorrhizal fungi as versatile saprotrophs and plant mutualists.</title>
        <authorList>
            <person name="Martino E."/>
            <person name="Morin E."/>
            <person name="Grelet G.A."/>
            <person name="Kuo A."/>
            <person name="Kohler A."/>
            <person name="Daghino S."/>
            <person name="Barry K.W."/>
            <person name="Cichocki N."/>
            <person name="Clum A."/>
            <person name="Dockter R.B."/>
            <person name="Hainaut M."/>
            <person name="Kuo R.C."/>
            <person name="LaButti K."/>
            <person name="Lindahl B.D."/>
            <person name="Lindquist E.A."/>
            <person name="Lipzen A."/>
            <person name="Khouja H.R."/>
            <person name="Magnuson J."/>
            <person name="Murat C."/>
            <person name="Ohm R.A."/>
            <person name="Singer S.W."/>
            <person name="Spatafora J.W."/>
            <person name="Wang M."/>
            <person name="Veneault-Fourrey C."/>
            <person name="Henrissat B."/>
            <person name="Grigoriev I.V."/>
            <person name="Martin F.M."/>
            <person name="Perotto S."/>
        </authorList>
    </citation>
    <scope>NUCLEOTIDE SEQUENCE [LARGE SCALE GENOMIC DNA]</scope>
    <source>
        <strain evidence="8 9">ATCC 22711</strain>
    </source>
</reference>
<keyword evidence="4 8" id="KW-0378">Hydrolase</keyword>
<dbReference type="InterPro" id="IPR006103">
    <property type="entry name" value="Glyco_hydro_2_cat"/>
</dbReference>
<comment type="similarity">
    <text evidence="2">Belongs to the glycosyl hydrolase 2 family.</text>
</comment>
<dbReference type="SUPFAM" id="SSF74650">
    <property type="entry name" value="Galactose mutarotase-like"/>
    <property type="match status" value="1"/>
</dbReference>
<dbReference type="InterPro" id="IPR004199">
    <property type="entry name" value="B-gal_small/dom_5"/>
</dbReference>
<evidence type="ECO:0000256" key="3">
    <source>
        <dbReference type="ARBA" id="ARBA00012756"/>
    </source>
</evidence>
<dbReference type="Gene3D" id="2.60.120.260">
    <property type="entry name" value="Galactose-binding domain-like"/>
    <property type="match status" value="1"/>
</dbReference>
<dbReference type="InterPro" id="IPR036156">
    <property type="entry name" value="Beta-gal/glucu_dom_sf"/>
</dbReference>
<dbReference type="PROSITE" id="PS00608">
    <property type="entry name" value="GLYCOSYL_HYDROL_F2_2"/>
    <property type="match status" value="1"/>
</dbReference>
<evidence type="ECO:0000313" key="8">
    <source>
        <dbReference type="EMBL" id="PSS18562.1"/>
    </source>
</evidence>
<keyword evidence="5" id="KW-0326">Glycosidase</keyword>
<dbReference type="AlphaFoldDB" id="A0A2T3B1X3"/>
<dbReference type="FunFam" id="3.20.20.80:FF:000018">
    <property type="entry name" value="Beta-galactosidase"/>
    <property type="match status" value="1"/>
</dbReference>
<gene>
    <name evidence="8" type="ORF">M430DRAFT_102165</name>
</gene>
<dbReference type="SUPFAM" id="SSF49785">
    <property type="entry name" value="Galactose-binding domain-like"/>
    <property type="match status" value="1"/>
</dbReference>
<dbReference type="SUPFAM" id="SSF49303">
    <property type="entry name" value="beta-Galactosidase/glucuronidase domain"/>
    <property type="match status" value="2"/>
</dbReference>
<dbReference type="InterPro" id="IPR008979">
    <property type="entry name" value="Galactose-bd-like_sf"/>
</dbReference>
<dbReference type="Gene3D" id="2.60.40.10">
    <property type="entry name" value="Immunoglobulins"/>
    <property type="match status" value="2"/>
</dbReference>
<name>A0A2T3B1X3_AMORE</name>
<protein>
    <recommendedName>
        <fullName evidence="3">beta-galactosidase</fullName>
        <ecNumber evidence="3">3.2.1.23</ecNumber>
    </recommendedName>
    <alternativeName>
        <fullName evidence="6">Lactase</fullName>
    </alternativeName>
</protein>
<keyword evidence="9" id="KW-1185">Reference proteome</keyword>
<evidence type="ECO:0000256" key="4">
    <source>
        <dbReference type="ARBA" id="ARBA00022801"/>
    </source>
</evidence>
<dbReference type="PANTHER" id="PTHR46323">
    <property type="entry name" value="BETA-GALACTOSIDASE"/>
    <property type="match status" value="1"/>
</dbReference>
<evidence type="ECO:0000256" key="6">
    <source>
        <dbReference type="ARBA" id="ARBA00032230"/>
    </source>
</evidence>
<dbReference type="InterPro" id="IPR014718">
    <property type="entry name" value="GH-type_carb-bd"/>
</dbReference>
<dbReference type="GO" id="GO:0030246">
    <property type="term" value="F:carbohydrate binding"/>
    <property type="evidence" value="ECO:0007669"/>
    <property type="project" value="InterPro"/>
</dbReference>
<dbReference type="STRING" id="857342.A0A2T3B1X3"/>
<dbReference type="EC" id="3.2.1.23" evidence="3"/>
<dbReference type="PRINTS" id="PR00132">
    <property type="entry name" value="GLHYDRLASE2"/>
</dbReference>
<dbReference type="Pfam" id="PF02836">
    <property type="entry name" value="Glyco_hydro_2_C"/>
    <property type="match status" value="1"/>
</dbReference>
<organism evidence="8 9">
    <name type="scientific">Amorphotheca resinae ATCC 22711</name>
    <dbReference type="NCBI Taxonomy" id="857342"/>
    <lineage>
        <taxon>Eukaryota</taxon>
        <taxon>Fungi</taxon>
        <taxon>Dikarya</taxon>
        <taxon>Ascomycota</taxon>
        <taxon>Pezizomycotina</taxon>
        <taxon>Leotiomycetes</taxon>
        <taxon>Helotiales</taxon>
        <taxon>Amorphothecaceae</taxon>
        <taxon>Amorphotheca</taxon>
    </lineage>
</organism>
<evidence type="ECO:0000259" key="7">
    <source>
        <dbReference type="SMART" id="SM01038"/>
    </source>
</evidence>
<dbReference type="InterPro" id="IPR006104">
    <property type="entry name" value="Glyco_hydro_2_N"/>
</dbReference>
<evidence type="ECO:0000256" key="1">
    <source>
        <dbReference type="ARBA" id="ARBA00001412"/>
    </source>
</evidence>
<dbReference type="GO" id="GO:0009341">
    <property type="term" value="C:beta-galactosidase complex"/>
    <property type="evidence" value="ECO:0007669"/>
    <property type="project" value="InterPro"/>
</dbReference>
<dbReference type="Gene3D" id="3.20.20.80">
    <property type="entry name" value="Glycosidases"/>
    <property type="match status" value="1"/>
</dbReference>
<sequence>MGGTHTFPTALPDWSNLEVLRRNTLPARASFFIYDNVKDALTRDVLKSKKLSLSGTWKFNLAKSPFDAPPEFFERTFDVTGWGDIEVPGMWQLQGYGKGPQYTNINYPFPVDPGSVSYTVNETGCYSRTFNVPAAFKDHQLRLRFEGVDSAFHVWVNGREVGYAQGSRNPSEFDITKLVDTDGENTLAVQVYQFCDGSYIEDQDQWWLSGIFRDVNLLAFPSVHIQDFKVETHLDKEYKDAVLSVKAVTNTACTITLQLFDASGNLVETQNSRTGSFSVSLKNPNKWTAETPYLYHLLLSIEDCVIEQRVGFRTSELKDGIFVVNGKPVIFRGVNRHEHHPDSGRAVPYDFLHRDLLLMKKYNINAIRTSHYINDTRLYDLADELGFWVLDECDLECHGVENIGGNPASWLSDNPDWEDAYVDRARQAVMRDKNHASVIMWSLGNEAFYGRNHQAMYDFIRAYDPTRLIHYEADHEAKTVDIYSKMYASCDEIIRFATQSETWEKPLVLCEYIHAMGNGPGAIKEYVEAFYKYPRLLGGFVWEWANHGLRTKNADGEEYYGYGGDFDDEPNDGNFVMDGLLFSDHTPTPGLSEYKKAIEPVQVLGLSGSEVTIINRYDHITLDHLRCEWTIVGDGRVVRVKECVIPKGIPPGRTAVLKIDELVDSPSPPSHEQYLKLDFSLRNCTAWAEAGHEVAYGQIQLSPPLDFRLLKELRPLATVKCSQASPQVLEITGSSTVWRFNIMHGSLISWSKSGVELIHTPPYLDFYRAVTDNDRPSFGQSWFDARLHQTKCHFRSATWSSNPESVKVVVLSRIAPPVFEWSVDTTFTYTFTSEQLSIKVSGVPRGNKLPTTFARIGLTFALNNMEKAKWFGRGPGESYRDKKLSQKMGNHSVSIDDLFTDYEFPQETGNRTDIRWVEFVGKGRSLKAYFGSLEEASFSALHYTTTDLDECKHPYELYKRKKEETIIRLDWAHHGLGTGSCGPATLPEYQLKVAPFEYEVLLE</sequence>
<comment type="catalytic activity">
    <reaction evidence="1">
        <text>Hydrolysis of terminal non-reducing beta-D-galactose residues in beta-D-galactosides.</text>
        <dbReference type="EC" id="3.2.1.23"/>
    </reaction>
</comment>
<dbReference type="InterPro" id="IPR006101">
    <property type="entry name" value="Glyco_hydro_2"/>
</dbReference>
<proteinExistence type="inferred from homology"/>
<dbReference type="Pfam" id="PF16353">
    <property type="entry name" value="LacZ_4"/>
    <property type="match status" value="1"/>
</dbReference>
<dbReference type="EMBL" id="KZ679011">
    <property type="protein sequence ID" value="PSS18562.1"/>
    <property type="molecule type" value="Genomic_DNA"/>
</dbReference>
<dbReference type="Gene3D" id="2.70.98.10">
    <property type="match status" value="1"/>
</dbReference>
<dbReference type="InterPro" id="IPR013783">
    <property type="entry name" value="Ig-like_fold"/>
</dbReference>
<evidence type="ECO:0000256" key="2">
    <source>
        <dbReference type="ARBA" id="ARBA00007401"/>
    </source>
</evidence>
<evidence type="ECO:0000313" key="9">
    <source>
        <dbReference type="Proteomes" id="UP000241818"/>
    </source>
</evidence>
<dbReference type="GeneID" id="36568853"/>
<dbReference type="GO" id="GO:0005990">
    <property type="term" value="P:lactose catabolic process"/>
    <property type="evidence" value="ECO:0007669"/>
    <property type="project" value="TreeGrafter"/>
</dbReference>
<dbReference type="Pfam" id="PF02929">
    <property type="entry name" value="Bgal_small_N"/>
    <property type="match status" value="1"/>
</dbReference>
<dbReference type="GO" id="GO:0004565">
    <property type="term" value="F:beta-galactosidase activity"/>
    <property type="evidence" value="ECO:0007669"/>
    <property type="project" value="UniProtKB-EC"/>
</dbReference>
<dbReference type="InterPro" id="IPR006102">
    <property type="entry name" value="Ig-like_GH2"/>
</dbReference>
<accession>A0A2T3B1X3</accession>
<dbReference type="InterPro" id="IPR017853">
    <property type="entry name" value="GH"/>
</dbReference>
<dbReference type="InterPro" id="IPR032312">
    <property type="entry name" value="LacZ_4"/>
</dbReference>